<protein>
    <submittedName>
        <fullName evidence="2">Fasciclin-domain-containing protein</fullName>
    </submittedName>
</protein>
<dbReference type="PROSITE" id="PS50213">
    <property type="entry name" value="FAS1"/>
    <property type="match status" value="2"/>
</dbReference>
<sequence>MDSRSLSDLTISFTMRPLTLLFPCLYFSSAWSQGPLIGPEAEALTGALKDSGFSDMGNLLSQIPVSDLTSFLGLLTGNFTLLLPSSIPNGTVSNLLANTNQILPLLSYHVVTEPISNTSIAAAPSHSIASTALKDNQTVFLGQGAPQTLALTVEADGNVHILDQASDVSINKTGSLHIPLTDVSYGYAVINNLLSVPVGLVETLQAQNLMAFASSASTSGVMDTISGQHGVTIFVPSDAAFASANSTIGRLNSTQLAGVVNSHVLNGTYYSTNLGASRYNVAGQNLSFNGGSVSLPNGNTAKVVTSDVLTSNGVVHVIDTVLLTDSLKASIKTSAASGALTPKLTGLTSLVAGLLFML</sequence>
<reference evidence="2 3" key="1">
    <citation type="journal article" date="2019" name="Nat. Ecol. Evol.">
        <title>Megaphylogeny resolves global patterns of mushroom evolution.</title>
        <authorList>
            <person name="Varga T."/>
            <person name="Krizsan K."/>
            <person name="Foldi C."/>
            <person name="Dima B."/>
            <person name="Sanchez-Garcia M."/>
            <person name="Sanchez-Ramirez S."/>
            <person name="Szollosi G.J."/>
            <person name="Szarkandi J.G."/>
            <person name="Papp V."/>
            <person name="Albert L."/>
            <person name="Andreopoulos W."/>
            <person name="Angelini C."/>
            <person name="Antonin V."/>
            <person name="Barry K.W."/>
            <person name="Bougher N.L."/>
            <person name="Buchanan P."/>
            <person name="Buyck B."/>
            <person name="Bense V."/>
            <person name="Catcheside P."/>
            <person name="Chovatia M."/>
            <person name="Cooper J."/>
            <person name="Damon W."/>
            <person name="Desjardin D."/>
            <person name="Finy P."/>
            <person name="Geml J."/>
            <person name="Haridas S."/>
            <person name="Hughes K."/>
            <person name="Justo A."/>
            <person name="Karasinski D."/>
            <person name="Kautmanova I."/>
            <person name="Kiss B."/>
            <person name="Kocsube S."/>
            <person name="Kotiranta H."/>
            <person name="LaButti K.M."/>
            <person name="Lechner B.E."/>
            <person name="Liimatainen K."/>
            <person name="Lipzen A."/>
            <person name="Lukacs Z."/>
            <person name="Mihaltcheva S."/>
            <person name="Morgado L.N."/>
            <person name="Niskanen T."/>
            <person name="Noordeloos M.E."/>
            <person name="Ohm R.A."/>
            <person name="Ortiz-Santana B."/>
            <person name="Ovrebo C."/>
            <person name="Racz N."/>
            <person name="Riley R."/>
            <person name="Savchenko A."/>
            <person name="Shiryaev A."/>
            <person name="Soop K."/>
            <person name="Spirin V."/>
            <person name="Szebenyi C."/>
            <person name="Tomsovsky M."/>
            <person name="Tulloss R.E."/>
            <person name="Uehling J."/>
            <person name="Grigoriev I.V."/>
            <person name="Vagvolgyi C."/>
            <person name="Papp T."/>
            <person name="Martin F.M."/>
            <person name="Miettinen O."/>
            <person name="Hibbett D.S."/>
            <person name="Nagy L.G."/>
        </authorList>
    </citation>
    <scope>NUCLEOTIDE SEQUENCE [LARGE SCALE GENOMIC DNA]</scope>
    <source>
        <strain evidence="2 3">OMC1185</strain>
    </source>
</reference>
<dbReference type="InterPro" id="IPR036378">
    <property type="entry name" value="FAS1_dom_sf"/>
</dbReference>
<proteinExistence type="predicted"/>
<dbReference type="GO" id="GO:0016236">
    <property type="term" value="P:macroautophagy"/>
    <property type="evidence" value="ECO:0007669"/>
    <property type="project" value="TreeGrafter"/>
</dbReference>
<dbReference type="PANTHER" id="PTHR10900:SF122">
    <property type="entry name" value="FAS1 DOMAIN-CONTAINING PROTEIN"/>
    <property type="match status" value="1"/>
</dbReference>
<evidence type="ECO:0000259" key="1">
    <source>
        <dbReference type="PROSITE" id="PS50213"/>
    </source>
</evidence>
<dbReference type="PANTHER" id="PTHR10900">
    <property type="entry name" value="PERIOSTIN-RELATED"/>
    <property type="match status" value="1"/>
</dbReference>
<evidence type="ECO:0000313" key="3">
    <source>
        <dbReference type="Proteomes" id="UP000305948"/>
    </source>
</evidence>
<dbReference type="GO" id="GO:0000329">
    <property type="term" value="C:fungal-type vacuole membrane"/>
    <property type="evidence" value="ECO:0007669"/>
    <property type="project" value="TreeGrafter"/>
</dbReference>
<name>A0A5C3MXU2_9AGAM</name>
<dbReference type="Gene3D" id="2.30.180.10">
    <property type="entry name" value="FAS1 domain"/>
    <property type="match status" value="1"/>
</dbReference>
<feature type="domain" description="FAS1" evidence="1">
    <location>
        <begin position="197"/>
        <end position="322"/>
    </location>
</feature>
<dbReference type="Proteomes" id="UP000305948">
    <property type="component" value="Unassembled WGS sequence"/>
</dbReference>
<dbReference type="SUPFAM" id="SSF82153">
    <property type="entry name" value="FAS1 domain"/>
    <property type="match status" value="2"/>
</dbReference>
<dbReference type="AlphaFoldDB" id="A0A5C3MXU2"/>
<gene>
    <name evidence="2" type="ORF">OE88DRAFT_371324</name>
</gene>
<dbReference type="EMBL" id="ML213515">
    <property type="protein sequence ID" value="TFK49712.1"/>
    <property type="molecule type" value="Genomic_DNA"/>
</dbReference>
<dbReference type="STRING" id="5364.A0A5C3MXU2"/>
<dbReference type="GO" id="GO:0005615">
    <property type="term" value="C:extracellular space"/>
    <property type="evidence" value="ECO:0007669"/>
    <property type="project" value="TreeGrafter"/>
</dbReference>
<accession>A0A5C3MXU2</accession>
<evidence type="ECO:0000313" key="2">
    <source>
        <dbReference type="EMBL" id="TFK49712.1"/>
    </source>
</evidence>
<keyword evidence="3" id="KW-1185">Reference proteome</keyword>
<feature type="domain" description="FAS1" evidence="1">
    <location>
        <begin position="40"/>
        <end position="166"/>
    </location>
</feature>
<dbReference type="OrthoDB" id="286301at2759"/>
<dbReference type="SMART" id="SM00554">
    <property type="entry name" value="FAS1"/>
    <property type="match status" value="1"/>
</dbReference>
<dbReference type="InterPro" id="IPR000782">
    <property type="entry name" value="FAS1_domain"/>
</dbReference>
<dbReference type="InterPro" id="IPR050904">
    <property type="entry name" value="Adhesion/Biosynth-related"/>
</dbReference>
<organism evidence="2 3">
    <name type="scientific">Heliocybe sulcata</name>
    <dbReference type="NCBI Taxonomy" id="5364"/>
    <lineage>
        <taxon>Eukaryota</taxon>
        <taxon>Fungi</taxon>
        <taxon>Dikarya</taxon>
        <taxon>Basidiomycota</taxon>
        <taxon>Agaricomycotina</taxon>
        <taxon>Agaricomycetes</taxon>
        <taxon>Gloeophyllales</taxon>
        <taxon>Gloeophyllaceae</taxon>
        <taxon>Heliocybe</taxon>
    </lineage>
</organism>
<dbReference type="Pfam" id="PF02469">
    <property type="entry name" value="Fasciclin"/>
    <property type="match status" value="1"/>
</dbReference>